<feature type="transmembrane region" description="Helical" evidence="5">
    <location>
        <begin position="28"/>
        <end position="50"/>
    </location>
</feature>
<dbReference type="PANTHER" id="PTHR30249">
    <property type="entry name" value="PUTATIVE SEROTONIN TRANSPORTER"/>
    <property type="match status" value="1"/>
</dbReference>
<name>A0A0Q3WUU7_9BACI</name>
<evidence type="ECO:0000256" key="3">
    <source>
        <dbReference type="ARBA" id="ARBA00022989"/>
    </source>
</evidence>
<dbReference type="Pfam" id="PF04172">
    <property type="entry name" value="LrgB"/>
    <property type="match status" value="1"/>
</dbReference>
<evidence type="ECO:0000313" key="6">
    <source>
        <dbReference type="EMBL" id="KQL52370.1"/>
    </source>
</evidence>
<feature type="transmembrane region" description="Helical" evidence="5">
    <location>
        <begin position="146"/>
        <end position="167"/>
    </location>
</feature>
<dbReference type="PATRIC" id="fig|157838.3.peg.365"/>
<dbReference type="RefSeq" id="WP_055738051.1">
    <property type="nucleotide sequence ID" value="NZ_JAAIWL010000007.1"/>
</dbReference>
<comment type="subcellular location">
    <subcellularLocation>
        <location evidence="1">Membrane</location>
        <topology evidence="1">Multi-pass membrane protein</topology>
    </subcellularLocation>
</comment>
<dbReference type="PANTHER" id="PTHR30249:SF3">
    <property type="entry name" value="MUREIN HYDROLASE EXPORT REGULATOR"/>
    <property type="match status" value="1"/>
</dbReference>
<dbReference type="GO" id="GO:0016020">
    <property type="term" value="C:membrane"/>
    <property type="evidence" value="ECO:0007669"/>
    <property type="project" value="UniProtKB-SubCell"/>
</dbReference>
<sequence length="227" mass="24522">MVGLLCLLLTIGIYWGAKWCYQYMRKIYLTPLLIAPILIVTILLLCNVSYSNYQGGGKWLTDLLKPATIAFAIPLYKFYPVLKKHFSEILLSVLTGSLISVIASAFMAGFLHLNKSLIHSIIPYSITTPIAMGVSSKIGGIPTVTAIFVIITGVTGMILGPIIIRLFRFKSDVAHGVLLGTSSHGAGTSKALEISNSAGAISSVSMILAALMSFFISPFLINYVFQL</sequence>
<gene>
    <name evidence="6" type="ORF">AN964_01640</name>
</gene>
<comment type="caution">
    <text evidence="6">The sequence shown here is derived from an EMBL/GenBank/DDBJ whole genome shotgun (WGS) entry which is preliminary data.</text>
</comment>
<evidence type="ECO:0000256" key="1">
    <source>
        <dbReference type="ARBA" id="ARBA00004141"/>
    </source>
</evidence>
<feature type="transmembrane region" description="Helical" evidence="5">
    <location>
        <begin position="89"/>
        <end position="111"/>
    </location>
</feature>
<keyword evidence="4 5" id="KW-0472">Membrane</keyword>
<keyword evidence="2 5" id="KW-0812">Transmembrane</keyword>
<dbReference type="GO" id="GO:0016787">
    <property type="term" value="F:hydrolase activity"/>
    <property type="evidence" value="ECO:0007669"/>
    <property type="project" value="UniProtKB-KW"/>
</dbReference>
<keyword evidence="3 5" id="KW-1133">Transmembrane helix</keyword>
<evidence type="ECO:0000313" key="7">
    <source>
        <dbReference type="Proteomes" id="UP000051888"/>
    </source>
</evidence>
<dbReference type="OrthoDB" id="9811701at2"/>
<evidence type="ECO:0000256" key="2">
    <source>
        <dbReference type="ARBA" id="ARBA00022692"/>
    </source>
</evidence>
<evidence type="ECO:0000256" key="4">
    <source>
        <dbReference type="ARBA" id="ARBA00023136"/>
    </source>
</evidence>
<dbReference type="STRING" id="157838.AN964_01640"/>
<reference evidence="6 7" key="1">
    <citation type="submission" date="2015-09" db="EMBL/GenBank/DDBJ databases">
        <title>Genome sequencing project for genomic taxonomy and phylogenomics of Bacillus-like bacteria.</title>
        <authorList>
            <person name="Liu B."/>
            <person name="Wang J."/>
            <person name="Zhu Y."/>
            <person name="Liu G."/>
            <person name="Chen Q."/>
            <person name="Chen Z."/>
            <person name="Lan J."/>
            <person name="Che J."/>
            <person name="Ge C."/>
            <person name="Shi H."/>
            <person name="Pan Z."/>
            <person name="Liu X."/>
        </authorList>
    </citation>
    <scope>NUCLEOTIDE SEQUENCE [LARGE SCALE GENOMIC DNA]</scope>
    <source>
        <strain evidence="6 7">LMG 18435</strain>
    </source>
</reference>
<keyword evidence="7" id="KW-1185">Reference proteome</keyword>
<accession>A0A0Q3WUU7</accession>
<evidence type="ECO:0000256" key="5">
    <source>
        <dbReference type="SAM" id="Phobius"/>
    </source>
</evidence>
<protein>
    <submittedName>
        <fullName evidence="6">Murein hydrolase effector protein</fullName>
    </submittedName>
</protein>
<dbReference type="Proteomes" id="UP000051888">
    <property type="component" value="Unassembled WGS sequence"/>
</dbReference>
<dbReference type="InterPro" id="IPR007300">
    <property type="entry name" value="CidB/LrgB"/>
</dbReference>
<feature type="transmembrane region" description="Helical" evidence="5">
    <location>
        <begin position="200"/>
        <end position="225"/>
    </location>
</feature>
<organism evidence="6 7">
    <name type="scientific">Heyndrickxia shackletonii</name>
    <dbReference type="NCBI Taxonomy" id="157838"/>
    <lineage>
        <taxon>Bacteria</taxon>
        <taxon>Bacillati</taxon>
        <taxon>Bacillota</taxon>
        <taxon>Bacilli</taxon>
        <taxon>Bacillales</taxon>
        <taxon>Bacillaceae</taxon>
        <taxon>Heyndrickxia</taxon>
    </lineage>
</organism>
<proteinExistence type="predicted"/>
<dbReference type="AlphaFoldDB" id="A0A0Q3WUU7"/>
<dbReference type="EMBL" id="LJJC01000004">
    <property type="protein sequence ID" value="KQL52370.1"/>
    <property type="molecule type" value="Genomic_DNA"/>
</dbReference>
<keyword evidence="6" id="KW-0378">Hydrolase</keyword>